<keyword evidence="3" id="KW-1185">Reference proteome</keyword>
<sequence length="63" mass="6957">MGNGSLARIIGLGRIELELSLGNYLVLDEVFHVSEIRKNLISATLLVQQGFKVVFESNRVVIS</sequence>
<dbReference type="InterPro" id="IPR054722">
    <property type="entry name" value="PolX-like_BBD"/>
</dbReference>
<name>A0A151SNY3_CAJCA</name>
<dbReference type="EMBL" id="CM003613">
    <property type="protein sequence ID" value="KYP56550.1"/>
    <property type="molecule type" value="Genomic_DNA"/>
</dbReference>
<dbReference type="Pfam" id="PF22936">
    <property type="entry name" value="Pol_BBD"/>
    <property type="match status" value="1"/>
</dbReference>
<organism evidence="2 3">
    <name type="scientific">Cajanus cajan</name>
    <name type="common">Pigeon pea</name>
    <name type="synonym">Cajanus indicus</name>
    <dbReference type="NCBI Taxonomy" id="3821"/>
    <lineage>
        <taxon>Eukaryota</taxon>
        <taxon>Viridiplantae</taxon>
        <taxon>Streptophyta</taxon>
        <taxon>Embryophyta</taxon>
        <taxon>Tracheophyta</taxon>
        <taxon>Spermatophyta</taxon>
        <taxon>Magnoliopsida</taxon>
        <taxon>eudicotyledons</taxon>
        <taxon>Gunneridae</taxon>
        <taxon>Pentapetalae</taxon>
        <taxon>rosids</taxon>
        <taxon>fabids</taxon>
        <taxon>Fabales</taxon>
        <taxon>Fabaceae</taxon>
        <taxon>Papilionoideae</taxon>
        <taxon>50 kb inversion clade</taxon>
        <taxon>NPAAA clade</taxon>
        <taxon>indigoferoid/millettioid clade</taxon>
        <taxon>Phaseoleae</taxon>
        <taxon>Cajanus</taxon>
    </lineage>
</organism>
<accession>A0A151SNY3</accession>
<evidence type="ECO:0000313" key="3">
    <source>
        <dbReference type="Proteomes" id="UP000075243"/>
    </source>
</evidence>
<dbReference type="Proteomes" id="UP000075243">
    <property type="component" value="Chromosome 11"/>
</dbReference>
<reference evidence="2 3" key="1">
    <citation type="journal article" date="2012" name="Nat. Biotechnol.">
        <title>Draft genome sequence of pigeonpea (Cajanus cajan), an orphan legume crop of resource-poor farmers.</title>
        <authorList>
            <person name="Varshney R.K."/>
            <person name="Chen W."/>
            <person name="Li Y."/>
            <person name="Bharti A.K."/>
            <person name="Saxena R.K."/>
            <person name="Schlueter J.A."/>
            <person name="Donoghue M.T."/>
            <person name="Azam S."/>
            <person name="Fan G."/>
            <person name="Whaley A.M."/>
            <person name="Farmer A.D."/>
            <person name="Sheridan J."/>
            <person name="Iwata A."/>
            <person name="Tuteja R."/>
            <person name="Penmetsa R.V."/>
            <person name="Wu W."/>
            <person name="Upadhyaya H.D."/>
            <person name="Yang S.P."/>
            <person name="Shah T."/>
            <person name="Saxena K.B."/>
            <person name="Michael T."/>
            <person name="McCombie W.R."/>
            <person name="Yang B."/>
            <person name="Zhang G."/>
            <person name="Yang H."/>
            <person name="Wang J."/>
            <person name="Spillane C."/>
            <person name="Cook D.R."/>
            <person name="May G.D."/>
            <person name="Xu X."/>
            <person name="Jackson S.A."/>
        </authorList>
    </citation>
    <scope>NUCLEOTIDE SEQUENCE [LARGE SCALE GENOMIC DNA]</scope>
    <source>
        <strain evidence="3">cv. Asha</strain>
    </source>
</reference>
<evidence type="ECO:0000313" key="2">
    <source>
        <dbReference type="EMBL" id="KYP56550.1"/>
    </source>
</evidence>
<feature type="domain" description="Retrovirus-related Pol polyprotein from transposon TNT 1-94-like beta-barrel" evidence="1">
    <location>
        <begin position="1"/>
        <end position="51"/>
    </location>
</feature>
<dbReference type="PANTHER" id="PTHR47592">
    <property type="entry name" value="PBF68 PROTEIN"/>
    <property type="match status" value="1"/>
</dbReference>
<proteinExistence type="predicted"/>
<dbReference type="PANTHER" id="PTHR47592:SF27">
    <property type="entry name" value="OS08G0421700 PROTEIN"/>
    <property type="match status" value="1"/>
</dbReference>
<evidence type="ECO:0000259" key="1">
    <source>
        <dbReference type="Pfam" id="PF22936"/>
    </source>
</evidence>
<dbReference type="Gramene" id="C.cajan_02726.t">
    <property type="protein sequence ID" value="C.cajan_02726.t.cds1"/>
    <property type="gene ID" value="C.cajan_02726"/>
</dbReference>
<gene>
    <name evidence="2" type="ORF">KK1_002791</name>
</gene>
<dbReference type="AlphaFoldDB" id="A0A151SNY3"/>
<protein>
    <recommendedName>
        <fullName evidence="1">Retrovirus-related Pol polyprotein from transposon TNT 1-94-like beta-barrel domain-containing protein</fullName>
    </recommendedName>
</protein>